<name>A0A976MC25_THEOR</name>
<feature type="compositionally biased region" description="Low complexity" evidence="1">
    <location>
        <begin position="366"/>
        <end position="377"/>
    </location>
</feature>
<reference evidence="2" key="1">
    <citation type="submission" date="2022-07" db="EMBL/GenBank/DDBJ databases">
        <title>Evaluation of T. orientalis genome assembly methods using nanopore sequencing and analysis of variation between genomes.</title>
        <authorList>
            <person name="Yam J."/>
            <person name="Micallef M.L."/>
            <person name="Liu M."/>
            <person name="Djordjevic S.P."/>
            <person name="Bogema D.R."/>
            <person name="Jenkins C."/>
        </authorList>
    </citation>
    <scope>NUCLEOTIDE SEQUENCE</scope>
    <source>
        <strain evidence="2">Goon Nure</strain>
    </source>
</reference>
<protein>
    <submittedName>
        <fullName evidence="2">Uncharacterized protein</fullName>
    </submittedName>
</protein>
<accession>A0A976MC25</accession>
<feature type="region of interest" description="Disordered" evidence="1">
    <location>
        <begin position="357"/>
        <end position="397"/>
    </location>
</feature>
<gene>
    <name evidence="2" type="ORF">MACK_002302</name>
</gene>
<dbReference type="EMBL" id="CP056070">
    <property type="protein sequence ID" value="UKK01488.2"/>
    <property type="molecule type" value="Genomic_DNA"/>
</dbReference>
<evidence type="ECO:0000313" key="3">
    <source>
        <dbReference type="Proteomes" id="UP000244811"/>
    </source>
</evidence>
<proteinExistence type="predicted"/>
<dbReference type="Proteomes" id="UP000244811">
    <property type="component" value="Chromosome 3"/>
</dbReference>
<dbReference type="AlphaFoldDB" id="A0A976MC25"/>
<feature type="region of interest" description="Disordered" evidence="1">
    <location>
        <begin position="494"/>
        <end position="516"/>
    </location>
</feature>
<sequence>MESFDRPHYKSHVLDIYIKQLELEVEKKTLVNFVWKSDWENYTSLNVLLHPGLSSHAIDQKLTLHHSFKSNSSSLTQLKLYDVTGGSHERLLGDCDVDLKKLLNVTNPVKFKLINEFNEPIPIHTYVTTSTRVLSTKPYKSAKLVVTPNSALYQKRGEEIPISKSLLGNTMNSVNENVQGFNIDESDIYNQISKMSLKLSNIEKEIMKKTIKLNEINKENVSEMTKIKARLEKDLMKKDLQIKILITQLDELHTSLALSHQRELELSNRVEFGFFNQNSFTNNNFLDTNDDFKKYMYKSDERFDNLENTFAGYNKNYMDELETNINDLQRFKQDFETLNDPGAKINKCKEIIHNLERIRKLPRSPPTSVSSSSEHSSNYQNRPSVPLRNLSHNVEATERDERPVGINTRFVRRSIPVHSDRIPMTNRGPADPGSKMPVLDNNINISRMADLKTHSKRMPVERPVNVLQVPKLIESREKSSRIYGGGVFIPNRVIQSSGSDSRSVSNSVRSGGNKKFESSSYATINGLERELVDTKVKLADSETTKEVYYSQLLPNPPKIIA</sequence>
<evidence type="ECO:0000256" key="1">
    <source>
        <dbReference type="SAM" id="MobiDB-lite"/>
    </source>
</evidence>
<organism evidence="2 3">
    <name type="scientific">Theileria orientalis</name>
    <dbReference type="NCBI Taxonomy" id="68886"/>
    <lineage>
        <taxon>Eukaryota</taxon>
        <taxon>Sar</taxon>
        <taxon>Alveolata</taxon>
        <taxon>Apicomplexa</taxon>
        <taxon>Aconoidasida</taxon>
        <taxon>Piroplasmida</taxon>
        <taxon>Theileriidae</taxon>
        <taxon>Theileria</taxon>
    </lineage>
</organism>
<feature type="compositionally biased region" description="Low complexity" evidence="1">
    <location>
        <begin position="496"/>
        <end position="513"/>
    </location>
</feature>
<evidence type="ECO:0000313" key="2">
    <source>
        <dbReference type="EMBL" id="UKK01488.2"/>
    </source>
</evidence>